<dbReference type="GO" id="GO:0008630">
    <property type="term" value="P:intrinsic apoptotic signaling pathway in response to DNA damage"/>
    <property type="evidence" value="ECO:0007669"/>
    <property type="project" value="TreeGrafter"/>
</dbReference>
<feature type="region of interest" description="Disordered" evidence="8">
    <location>
        <begin position="1"/>
        <end position="29"/>
    </location>
</feature>
<protein>
    <recommendedName>
        <fullName evidence="9">Apoptosis regulator Bcl-2 family BH4 domain-containing protein</fullName>
    </recommendedName>
</protein>
<dbReference type="GO" id="GO:0001836">
    <property type="term" value="P:release of cytochrome c from mitochondria"/>
    <property type="evidence" value="ECO:0007669"/>
    <property type="project" value="TreeGrafter"/>
</dbReference>
<feature type="short sequence motif" description="BH4" evidence="7">
    <location>
        <begin position="107"/>
        <end position="126"/>
    </location>
</feature>
<evidence type="ECO:0000256" key="4">
    <source>
        <dbReference type="ARBA" id="ARBA00022703"/>
    </source>
</evidence>
<dbReference type="PANTHER" id="PTHR11256">
    <property type="entry name" value="BCL-2 RELATED"/>
    <property type="match status" value="1"/>
</dbReference>
<evidence type="ECO:0000256" key="2">
    <source>
        <dbReference type="ARBA" id="ARBA00009458"/>
    </source>
</evidence>
<comment type="similarity">
    <text evidence="2">Belongs to the Bcl-2 family.</text>
</comment>
<evidence type="ECO:0000256" key="7">
    <source>
        <dbReference type="PROSITE-ProRule" id="PRU00025"/>
    </source>
</evidence>
<dbReference type="PRINTS" id="PR01862">
    <property type="entry name" value="BCL2FAMILY"/>
</dbReference>
<dbReference type="Proteomes" id="UP000283210">
    <property type="component" value="Chromosome 17"/>
</dbReference>
<evidence type="ECO:0000256" key="5">
    <source>
        <dbReference type="ARBA" id="ARBA00022989"/>
    </source>
</evidence>
<name>A0A3S2PV93_ORYJA</name>
<comment type="subcellular location">
    <subcellularLocation>
        <location evidence="1">Membrane</location>
        <topology evidence="1">Single-pass membrane protein</topology>
    </subcellularLocation>
</comment>
<dbReference type="GO" id="GO:0042981">
    <property type="term" value="P:regulation of apoptotic process"/>
    <property type="evidence" value="ECO:0007669"/>
    <property type="project" value="InterPro"/>
</dbReference>
<dbReference type="GO" id="GO:0005741">
    <property type="term" value="C:mitochondrial outer membrane"/>
    <property type="evidence" value="ECO:0007669"/>
    <property type="project" value="TreeGrafter"/>
</dbReference>
<dbReference type="GO" id="GO:0097192">
    <property type="term" value="P:extrinsic apoptotic signaling pathway in absence of ligand"/>
    <property type="evidence" value="ECO:0007669"/>
    <property type="project" value="TreeGrafter"/>
</dbReference>
<organism evidence="10 11">
    <name type="scientific">Oryzias javanicus</name>
    <name type="common">Javanese ricefish</name>
    <name type="synonym">Aplocheilus javanicus</name>
    <dbReference type="NCBI Taxonomy" id="123683"/>
    <lineage>
        <taxon>Eukaryota</taxon>
        <taxon>Metazoa</taxon>
        <taxon>Chordata</taxon>
        <taxon>Craniata</taxon>
        <taxon>Vertebrata</taxon>
        <taxon>Euteleostomi</taxon>
        <taxon>Actinopterygii</taxon>
        <taxon>Neopterygii</taxon>
        <taxon>Teleostei</taxon>
        <taxon>Neoteleostei</taxon>
        <taxon>Acanthomorphata</taxon>
        <taxon>Ovalentaria</taxon>
        <taxon>Atherinomorphae</taxon>
        <taxon>Beloniformes</taxon>
        <taxon>Adrianichthyidae</taxon>
        <taxon>Oryziinae</taxon>
        <taxon>Oryzias</taxon>
    </lineage>
</organism>
<feature type="compositionally biased region" description="Polar residues" evidence="8">
    <location>
        <begin position="8"/>
        <end position="28"/>
    </location>
</feature>
<dbReference type="InterPro" id="IPR046371">
    <property type="entry name" value="Bcl-2_BH1-3"/>
</dbReference>
<proteinExistence type="inferred from homology"/>
<keyword evidence="4 7" id="KW-0053">Apoptosis</keyword>
<evidence type="ECO:0000313" key="11">
    <source>
        <dbReference type="Proteomes" id="UP000283210"/>
    </source>
</evidence>
<dbReference type="PANTHER" id="PTHR11256:SF48">
    <property type="entry name" value="BCL-2-RELATED OVARIAN KILLER PROTEIN"/>
    <property type="match status" value="1"/>
</dbReference>
<gene>
    <name evidence="10" type="ORF">OJAV_G00175010</name>
</gene>
<dbReference type="GO" id="GO:0051400">
    <property type="term" value="F:BH domain binding"/>
    <property type="evidence" value="ECO:0007669"/>
    <property type="project" value="TreeGrafter"/>
</dbReference>
<feature type="domain" description="Apoptosis regulator Bcl-2 family BH4" evidence="9">
    <location>
        <begin position="107"/>
        <end position="126"/>
    </location>
</feature>
<evidence type="ECO:0000256" key="3">
    <source>
        <dbReference type="ARBA" id="ARBA00022692"/>
    </source>
</evidence>
<dbReference type="Gene3D" id="1.10.437.10">
    <property type="entry name" value="Blc2-like"/>
    <property type="match status" value="1"/>
</dbReference>
<dbReference type="SUPFAM" id="SSF56854">
    <property type="entry name" value="Bcl-2 inhibitors of programmed cell death"/>
    <property type="match status" value="1"/>
</dbReference>
<evidence type="ECO:0000313" key="10">
    <source>
        <dbReference type="EMBL" id="RVE61953.1"/>
    </source>
</evidence>
<keyword evidence="6" id="KW-0472">Membrane</keyword>
<reference evidence="10 11" key="2">
    <citation type="submission" date="2019-01" db="EMBL/GenBank/DDBJ databases">
        <title>A chromosome length genome reference of the Java medaka (oryzias javanicus).</title>
        <authorList>
            <person name="Herpin A."/>
            <person name="Takehana Y."/>
            <person name="Naruse K."/>
            <person name="Ansai S."/>
            <person name="Kawaguchi M."/>
        </authorList>
    </citation>
    <scope>NUCLEOTIDE SEQUENCE [LARGE SCALE GENOMIC DNA]</scope>
    <source>
        <strain evidence="10">RS831</strain>
        <tissue evidence="10">Whole body</tissue>
    </source>
</reference>
<dbReference type="InterPro" id="IPR003093">
    <property type="entry name" value="Bcl2_BH4"/>
</dbReference>
<evidence type="ECO:0000259" key="9">
    <source>
        <dbReference type="PROSITE" id="PS50063"/>
    </source>
</evidence>
<dbReference type="Pfam" id="PF00452">
    <property type="entry name" value="Bcl-2"/>
    <property type="match status" value="1"/>
</dbReference>
<reference evidence="10 11" key="1">
    <citation type="submission" date="2018-11" db="EMBL/GenBank/DDBJ databases">
        <authorList>
            <person name="Lopez-Roques C."/>
            <person name="Donnadieu C."/>
            <person name="Bouchez O."/>
            <person name="Klopp C."/>
            <person name="Cabau C."/>
            <person name="Zahm M."/>
        </authorList>
    </citation>
    <scope>NUCLEOTIDE SEQUENCE [LARGE SCALE GENOMIC DNA]</scope>
    <source>
        <strain evidence="10">RS831</strain>
        <tissue evidence="10">Whole body</tissue>
    </source>
</reference>
<accession>A0A3S2PV93</accession>
<dbReference type="SMART" id="SM00337">
    <property type="entry name" value="BCL"/>
    <property type="match status" value="1"/>
</dbReference>
<dbReference type="PROSITE" id="PS50062">
    <property type="entry name" value="BCL2_FAMILY"/>
    <property type="match status" value="1"/>
</dbReference>
<dbReference type="InterPro" id="IPR026298">
    <property type="entry name" value="Bcl-2_fam"/>
</dbReference>
<keyword evidence="3" id="KW-0812">Transmembrane</keyword>
<dbReference type="InterPro" id="IPR036834">
    <property type="entry name" value="Bcl-2-like_sf"/>
</dbReference>
<dbReference type="CDD" id="cd06845">
    <property type="entry name" value="Bcl-2_like"/>
    <property type="match status" value="1"/>
</dbReference>
<sequence length="289" mass="31802">MRSFNERGGNNTAPAGSSRQQNERTPWAQQGKVEQVGVLLLTRSPQTLAAVPGVIGPFRKNNADGASSLDLADLRGKEDALDYTADPGEVLDVFERSHSEKELVSQSKALCRDYILSRLHQNGLGWSKSEINFCPSNAALSEVTMVLLCLGDELECIQPGLYRNVARQLNISVAMENVVSDAFLGVATEIFSAGITWGKVVSMYAVAGALAVDCVRQGYVTTVHILVDSLGQFVRRFLVPWLKRRGGWSEITKCVVKKELTLEQPWLSSVMESVKYALTTLYVYVMKEP</sequence>
<dbReference type="PROSITE" id="PS50063">
    <property type="entry name" value="BH4_2"/>
    <property type="match status" value="1"/>
</dbReference>
<evidence type="ECO:0000256" key="8">
    <source>
        <dbReference type="SAM" id="MobiDB-lite"/>
    </source>
</evidence>
<keyword evidence="5" id="KW-1133">Transmembrane helix</keyword>
<dbReference type="AlphaFoldDB" id="A0A3S2PV93"/>
<evidence type="ECO:0000256" key="1">
    <source>
        <dbReference type="ARBA" id="ARBA00004167"/>
    </source>
</evidence>
<keyword evidence="11" id="KW-1185">Reference proteome</keyword>
<dbReference type="InterPro" id="IPR002475">
    <property type="entry name" value="Bcl2-like"/>
</dbReference>
<dbReference type="OrthoDB" id="5947850at2759"/>
<dbReference type="EMBL" id="CM012453">
    <property type="protein sequence ID" value="RVE61953.1"/>
    <property type="molecule type" value="Genomic_DNA"/>
</dbReference>
<evidence type="ECO:0000256" key="6">
    <source>
        <dbReference type="ARBA" id="ARBA00023136"/>
    </source>
</evidence>